<reference evidence="2" key="1">
    <citation type="journal article" date="2015" name="Nature">
        <title>Complex archaea that bridge the gap between prokaryotes and eukaryotes.</title>
        <authorList>
            <person name="Spang A."/>
            <person name="Saw J.H."/>
            <person name="Jorgensen S.L."/>
            <person name="Zaremba-Niedzwiedzka K."/>
            <person name="Martijn J."/>
            <person name="Lind A.E."/>
            <person name="van Eijk R."/>
            <person name="Schleper C."/>
            <person name="Guy L."/>
            <person name="Ettema T.J."/>
        </authorList>
    </citation>
    <scope>NUCLEOTIDE SEQUENCE</scope>
</reference>
<comment type="caution">
    <text evidence="2">The sequence shown here is derived from an EMBL/GenBank/DDBJ whole genome shotgun (WGS) entry which is preliminary data.</text>
</comment>
<evidence type="ECO:0000259" key="1">
    <source>
        <dbReference type="Pfam" id="PF07589"/>
    </source>
</evidence>
<dbReference type="EMBL" id="LAZR01000205">
    <property type="protein sequence ID" value="KKN82119.1"/>
    <property type="molecule type" value="Genomic_DNA"/>
</dbReference>
<protein>
    <recommendedName>
        <fullName evidence="1">Ice-binding protein C-terminal domain-containing protein</fullName>
    </recommendedName>
</protein>
<dbReference type="NCBIfam" id="TIGR02595">
    <property type="entry name" value="PEP_CTERM"/>
    <property type="match status" value="1"/>
</dbReference>
<dbReference type="Pfam" id="PF07589">
    <property type="entry name" value="PEP-CTERM"/>
    <property type="match status" value="1"/>
</dbReference>
<dbReference type="InterPro" id="IPR013424">
    <property type="entry name" value="Ice-binding_C"/>
</dbReference>
<evidence type="ECO:0000313" key="2">
    <source>
        <dbReference type="EMBL" id="KKN82119.1"/>
    </source>
</evidence>
<organism evidence="2">
    <name type="scientific">marine sediment metagenome</name>
    <dbReference type="NCBI Taxonomy" id="412755"/>
    <lineage>
        <taxon>unclassified sequences</taxon>
        <taxon>metagenomes</taxon>
        <taxon>ecological metagenomes</taxon>
    </lineage>
</organism>
<accession>A0A0F9TRZ8</accession>
<dbReference type="AlphaFoldDB" id="A0A0F9TRZ8"/>
<gene>
    <name evidence="2" type="ORF">LCGC14_0312310</name>
</gene>
<sequence length="216" mass="22701">MKKLAVMLLAVSLLAGAANADFKVFNGSVYDAFITDPVEVGDGSESLWAVTLRIENKTEDETLDPSSFDGQTPEFGYTGITGKLHQQYATGLVPSTPTTDSTLLATAIDTHFLLVIADLLIATAPNEDVTMASAEVGAGFDTDFGTTLTGVFAVDAVPTWILANIVTQVGEEVTLDFYISGTGGGEVISTTFFIPEPATMGLLAVGTLGALIRRRK</sequence>
<feature type="domain" description="Ice-binding protein C-terminal" evidence="1">
    <location>
        <begin position="194"/>
        <end position="215"/>
    </location>
</feature>
<proteinExistence type="predicted"/>
<name>A0A0F9TRZ8_9ZZZZ</name>